<feature type="compositionally biased region" description="Basic residues" evidence="1">
    <location>
        <begin position="117"/>
        <end position="127"/>
    </location>
</feature>
<sequence>MSRTVHHVPTRHRSTPAYWSSGLPGCVTAHALSELRYSYKELTGALREGRRPAPTPVVRSFAAYIYPRALNEQFRTPYEAAARADLCTFRTTARKLLRAAPSGALLETAEDLDHPPTRHRHRDLWES</sequence>
<dbReference type="AlphaFoldDB" id="A0AB39S287"/>
<feature type="region of interest" description="Disordered" evidence="1">
    <location>
        <begin position="105"/>
        <end position="127"/>
    </location>
</feature>
<proteinExistence type="predicted"/>
<reference evidence="2" key="1">
    <citation type="submission" date="2024-07" db="EMBL/GenBank/DDBJ databases">
        <authorList>
            <person name="Yu S.T."/>
        </authorList>
    </citation>
    <scope>NUCLEOTIDE SEQUENCE</scope>
    <source>
        <strain evidence="2">R35</strain>
    </source>
</reference>
<evidence type="ECO:0000256" key="1">
    <source>
        <dbReference type="SAM" id="MobiDB-lite"/>
    </source>
</evidence>
<evidence type="ECO:0000313" key="2">
    <source>
        <dbReference type="EMBL" id="XDQ61682.1"/>
    </source>
</evidence>
<dbReference type="RefSeq" id="WP_369257767.1">
    <property type="nucleotide sequence ID" value="NZ_CP163440.1"/>
</dbReference>
<gene>
    <name evidence="2" type="ORF">AB5J50_13210</name>
</gene>
<organism evidence="2">
    <name type="scientific">Streptomyces sp. R35</name>
    <dbReference type="NCBI Taxonomy" id="3238630"/>
    <lineage>
        <taxon>Bacteria</taxon>
        <taxon>Bacillati</taxon>
        <taxon>Actinomycetota</taxon>
        <taxon>Actinomycetes</taxon>
        <taxon>Kitasatosporales</taxon>
        <taxon>Streptomycetaceae</taxon>
        <taxon>Streptomyces</taxon>
    </lineage>
</organism>
<protein>
    <submittedName>
        <fullName evidence="2">Uncharacterized protein</fullName>
    </submittedName>
</protein>
<accession>A0AB39S287</accession>
<dbReference type="EMBL" id="CP163440">
    <property type="protein sequence ID" value="XDQ61682.1"/>
    <property type="molecule type" value="Genomic_DNA"/>
</dbReference>
<name>A0AB39S287_9ACTN</name>